<organism evidence="13">
    <name type="scientific">Physcomitrium patens</name>
    <name type="common">Spreading-leaved earth moss</name>
    <name type="synonym">Physcomitrella patens</name>
    <dbReference type="NCBI Taxonomy" id="3218"/>
    <lineage>
        <taxon>Eukaryota</taxon>
        <taxon>Viridiplantae</taxon>
        <taxon>Streptophyta</taxon>
        <taxon>Embryophyta</taxon>
        <taxon>Bryophyta</taxon>
        <taxon>Bryophytina</taxon>
        <taxon>Bryopsida</taxon>
        <taxon>Funariidae</taxon>
        <taxon>Funariales</taxon>
        <taxon>Funariaceae</taxon>
        <taxon>Physcomitrium</taxon>
    </lineage>
</organism>
<dbReference type="EMBL" id="ABEU02000004">
    <property type="protein sequence ID" value="PNR55527.1"/>
    <property type="molecule type" value="Genomic_DNA"/>
</dbReference>
<dbReference type="Gramene" id="Pp3c4_18780V3.5">
    <property type="protein sequence ID" value="Pp3c4_18780V3.5"/>
    <property type="gene ID" value="Pp3c4_18780"/>
</dbReference>
<dbReference type="PROSITE" id="PS00108">
    <property type="entry name" value="PROTEIN_KINASE_ST"/>
    <property type="match status" value="1"/>
</dbReference>
<dbReference type="Proteomes" id="UP000006727">
    <property type="component" value="Chromosome 4"/>
</dbReference>
<evidence type="ECO:0000259" key="12">
    <source>
        <dbReference type="PROSITE" id="PS50011"/>
    </source>
</evidence>
<dbReference type="EnsemblPlants" id="Pp3c4_18780V3.6">
    <property type="protein sequence ID" value="Pp3c4_18780V3.6"/>
    <property type="gene ID" value="Pp3c4_18780"/>
</dbReference>
<feature type="region of interest" description="Disordered" evidence="10">
    <location>
        <begin position="971"/>
        <end position="993"/>
    </location>
</feature>
<protein>
    <recommendedName>
        <fullName evidence="2">non-specific serine/threonine protein kinase</fullName>
        <ecNumber evidence="2">2.7.11.1</ecNumber>
    </recommendedName>
</protein>
<dbReference type="RefSeq" id="XP_024373485.1">
    <property type="nucleotide sequence ID" value="XM_024517717.2"/>
</dbReference>
<evidence type="ECO:0000313" key="13">
    <source>
        <dbReference type="EMBL" id="PNR55527.1"/>
    </source>
</evidence>
<dbReference type="CDD" id="cd14066">
    <property type="entry name" value="STKc_IRAK"/>
    <property type="match status" value="1"/>
</dbReference>
<dbReference type="SUPFAM" id="SSF56112">
    <property type="entry name" value="Protein kinase-like (PK-like)"/>
    <property type="match status" value="1"/>
</dbReference>
<feature type="compositionally biased region" description="Polar residues" evidence="10">
    <location>
        <begin position="976"/>
        <end position="985"/>
    </location>
</feature>
<dbReference type="Gene3D" id="3.30.200.20">
    <property type="entry name" value="Phosphorylase Kinase, domain 1"/>
    <property type="match status" value="1"/>
</dbReference>
<dbReference type="RefSeq" id="XP_024373484.1">
    <property type="nucleotide sequence ID" value="XM_024517716.2"/>
</dbReference>
<evidence type="ECO:0000313" key="14">
    <source>
        <dbReference type="EnsemblPlants" id="Pp3c4_18780V3.1"/>
    </source>
</evidence>
<feature type="region of interest" description="Disordered" evidence="10">
    <location>
        <begin position="623"/>
        <end position="663"/>
    </location>
</feature>
<comment type="catalytic activity">
    <reaction evidence="9">
        <text>L-seryl-[protein] + ATP = O-phospho-L-seryl-[protein] + ADP + H(+)</text>
        <dbReference type="Rhea" id="RHEA:17989"/>
        <dbReference type="Rhea" id="RHEA-COMP:9863"/>
        <dbReference type="Rhea" id="RHEA-COMP:11604"/>
        <dbReference type="ChEBI" id="CHEBI:15378"/>
        <dbReference type="ChEBI" id="CHEBI:29999"/>
        <dbReference type="ChEBI" id="CHEBI:30616"/>
        <dbReference type="ChEBI" id="CHEBI:83421"/>
        <dbReference type="ChEBI" id="CHEBI:456216"/>
        <dbReference type="EC" id="2.7.11.1"/>
    </reaction>
</comment>
<keyword evidence="15" id="KW-1185">Reference proteome</keyword>
<dbReference type="EnsemblPlants" id="Pp3c4_18780V3.4">
    <property type="protein sequence ID" value="Pp3c4_18780V3.4"/>
    <property type="gene ID" value="Pp3c4_18780"/>
</dbReference>
<dbReference type="InterPro" id="IPR001245">
    <property type="entry name" value="Ser-Thr/Tyr_kinase_cat_dom"/>
</dbReference>
<dbReference type="Pfam" id="PF00560">
    <property type="entry name" value="LRR_1"/>
    <property type="match status" value="2"/>
</dbReference>
<feature type="transmembrane region" description="Helical" evidence="11">
    <location>
        <begin position="55"/>
        <end position="75"/>
    </location>
</feature>
<comment type="catalytic activity">
    <reaction evidence="8">
        <text>L-threonyl-[protein] + ATP = O-phospho-L-threonyl-[protein] + ADP + H(+)</text>
        <dbReference type="Rhea" id="RHEA:46608"/>
        <dbReference type="Rhea" id="RHEA-COMP:11060"/>
        <dbReference type="Rhea" id="RHEA-COMP:11605"/>
        <dbReference type="ChEBI" id="CHEBI:15378"/>
        <dbReference type="ChEBI" id="CHEBI:30013"/>
        <dbReference type="ChEBI" id="CHEBI:30616"/>
        <dbReference type="ChEBI" id="CHEBI:61977"/>
        <dbReference type="ChEBI" id="CHEBI:456216"/>
        <dbReference type="EC" id="2.7.11.1"/>
    </reaction>
</comment>
<keyword evidence="7 11" id="KW-0472">Membrane</keyword>
<dbReference type="AlphaFoldDB" id="A0A2K1KP37"/>
<reference evidence="13 15" key="1">
    <citation type="journal article" date="2008" name="Science">
        <title>The Physcomitrella genome reveals evolutionary insights into the conquest of land by plants.</title>
        <authorList>
            <person name="Rensing S."/>
            <person name="Lang D."/>
            <person name="Zimmer A."/>
            <person name="Terry A."/>
            <person name="Salamov A."/>
            <person name="Shapiro H."/>
            <person name="Nishiyama T."/>
            <person name="Perroud P.-F."/>
            <person name="Lindquist E."/>
            <person name="Kamisugi Y."/>
            <person name="Tanahashi T."/>
            <person name="Sakakibara K."/>
            <person name="Fujita T."/>
            <person name="Oishi K."/>
            <person name="Shin-I T."/>
            <person name="Kuroki Y."/>
            <person name="Toyoda A."/>
            <person name="Suzuki Y."/>
            <person name="Hashimoto A."/>
            <person name="Yamaguchi K."/>
            <person name="Sugano A."/>
            <person name="Kohara Y."/>
            <person name="Fujiyama A."/>
            <person name="Anterola A."/>
            <person name="Aoki S."/>
            <person name="Ashton N."/>
            <person name="Barbazuk W.B."/>
            <person name="Barker E."/>
            <person name="Bennetzen J."/>
            <person name="Bezanilla M."/>
            <person name="Blankenship R."/>
            <person name="Cho S.H."/>
            <person name="Dutcher S."/>
            <person name="Estelle M."/>
            <person name="Fawcett J.A."/>
            <person name="Gundlach H."/>
            <person name="Hanada K."/>
            <person name="Heyl A."/>
            <person name="Hicks K.A."/>
            <person name="Hugh J."/>
            <person name="Lohr M."/>
            <person name="Mayer K."/>
            <person name="Melkozernov A."/>
            <person name="Murata T."/>
            <person name="Nelson D."/>
            <person name="Pils B."/>
            <person name="Prigge M."/>
            <person name="Reiss B."/>
            <person name="Renner T."/>
            <person name="Rombauts S."/>
            <person name="Rushton P."/>
            <person name="Sanderfoot A."/>
            <person name="Schween G."/>
            <person name="Shiu S.-H."/>
            <person name="Stueber K."/>
            <person name="Theodoulou F.L."/>
            <person name="Tu H."/>
            <person name="Van de Peer Y."/>
            <person name="Verrier P.J."/>
            <person name="Waters E."/>
            <person name="Wood A."/>
            <person name="Yang L."/>
            <person name="Cove D."/>
            <person name="Cuming A."/>
            <person name="Hasebe M."/>
            <person name="Lucas S."/>
            <person name="Mishler D.B."/>
            <person name="Reski R."/>
            <person name="Grigoriev I."/>
            <person name="Quatrano R.S."/>
            <person name="Boore J.L."/>
        </authorList>
    </citation>
    <scope>NUCLEOTIDE SEQUENCE [LARGE SCALE GENOMIC DNA]</scope>
    <source>
        <strain evidence="14 15">cv. Gransden 2004</strain>
    </source>
</reference>
<reference evidence="14" key="3">
    <citation type="submission" date="2020-12" db="UniProtKB">
        <authorList>
            <consortium name="EnsemblPlants"/>
        </authorList>
    </citation>
    <scope>IDENTIFICATION</scope>
</reference>
<dbReference type="PANTHER" id="PTHR45631:SF68">
    <property type="entry name" value="REPEAT FAMILY PROTEIN, PUTATIVE, EXPRESSED-RELATED"/>
    <property type="match status" value="1"/>
</dbReference>
<dbReference type="FunFam" id="1.10.510.10:FF:001703">
    <property type="entry name" value="Predicted protein"/>
    <property type="match status" value="1"/>
</dbReference>
<dbReference type="Pfam" id="PF07714">
    <property type="entry name" value="PK_Tyr_Ser-Thr"/>
    <property type="match status" value="1"/>
</dbReference>
<dbReference type="InterPro" id="IPR008271">
    <property type="entry name" value="Ser/Thr_kinase_AS"/>
</dbReference>
<feature type="domain" description="Protein kinase" evidence="12">
    <location>
        <begin position="679"/>
        <end position="960"/>
    </location>
</feature>
<dbReference type="Gramene" id="Pp3c4_18780V3.7">
    <property type="protein sequence ID" value="Pp3c4_18780V3.7"/>
    <property type="gene ID" value="Pp3c4_18780"/>
</dbReference>
<dbReference type="EnsemblPlants" id="Pp3c4_18780V3.7">
    <property type="protein sequence ID" value="Pp3c4_18780V3.7"/>
    <property type="gene ID" value="Pp3c4_18780"/>
</dbReference>
<dbReference type="RefSeq" id="XP_024373486.1">
    <property type="nucleotide sequence ID" value="XM_024517718.2"/>
</dbReference>
<evidence type="ECO:0000256" key="8">
    <source>
        <dbReference type="ARBA" id="ARBA00047899"/>
    </source>
</evidence>
<dbReference type="InterPro" id="IPR011009">
    <property type="entry name" value="Kinase-like_dom_sf"/>
</dbReference>
<dbReference type="FunFam" id="3.30.200.20:FF:000394">
    <property type="entry name" value="Leucine-rich repeat receptor-like protein kinase"/>
    <property type="match status" value="1"/>
</dbReference>
<evidence type="ECO:0000256" key="1">
    <source>
        <dbReference type="ARBA" id="ARBA00004167"/>
    </source>
</evidence>
<dbReference type="EnsemblPlants" id="Pp3c4_18780V3.5">
    <property type="protein sequence ID" value="Pp3c4_18780V3.5"/>
    <property type="gene ID" value="Pp3c4_18780"/>
</dbReference>
<dbReference type="Gramene" id="Pp3c4_18780V3.4">
    <property type="protein sequence ID" value="Pp3c4_18780V3.4"/>
    <property type="gene ID" value="Pp3c4_18780"/>
</dbReference>
<evidence type="ECO:0000256" key="4">
    <source>
        <dbReference type="ARBA" id="ARBA00022692"/>
    </source>
</evidence>
<name>A0A2K1KP37_PHYPA</name>
<dbReference type="SUPFAM" id="SSF52058">
    <property type="entry name" value="L domain-like"/>
    <property type="match status" value="1"/>
</dbReference>
<dbReference type="OrthoDB" id="1111193at2759"/>
<dbReference type="GeneID" id="112281331"/>
<dbReference type="Pfam" id="PF12819">
    <property type="entry name" value="Malectin_like"/>
    <property type="match status" value="1"/>
</dbReference>
<dbReference type="EC" id="2.7.11.1" evidence="2"/>
<dbReference type="PROSITE" id="PS51450">
    <property type="entry name" value="LRR"/>
    <property type="match status" value="1"/>
</dbReference>
<evidence type="ECO:0000256" key="10">
    <source>
        <dbReference type="SAM" id="MobiDB-lite"/>
    </source>
</evidence>
<dbReference type="EnsemblPlants" id="Pp3c4_18780V3.1">
    <property type="protein sequence ID" value="Pp3c4_18780V3.1"/>
    <property type="gene ID" value="Pp3c4_18780"/>
</dbReference>
<dbReference type="InterPro" id="IPR032675">
    <property type="entry name" value="LRR_dom_sf"/>
</dbReference>
<dbReference type="EnsemblPlants" id="Pp3c4_18780V3.8">
    <property type="protein sequence ID" value="Pp3c4_18780V3.8"/>
    <property type="gene ID" value="Pp3c4_18780"/>
</dbReference>
<keyword evidence="3" id="KW-0433">Leucine-rich repeat</keyword>
<dbReference type="Gene3D" id="3.80.10.10">
    <property type="entry name" value="Ribonuclease Inhibitor"/>
    <property type="match status" value="1"/>
</dbReference>
<evidence type="ECO:0000256" key="3">
    <source>
        <dbReference type="ARBA" id="ARBA00022614"/>
    </source>
</evidence>
<dbReference type="Gene3D" id="1.10.510.10">
    <property type="entry name" value="Transferase(Phosphotransferase) domain 1"/>
    <property type="match status" value="1"/>
</dbReference>
<feature type="transmembrane region" description="Helical" evidence="11">
    <location>
        <begin position="590"/>
        <end position="614"/>
    </location>
</feature>
<dbReference type="InterPro" id="IPR000719">
    <property type="entry name" value="Prot_kinase_dom"/>
</dbReference>
<dbReference type="PaxDb" id="3218-PP1S13_59V6.1"/>
<comment type="subcellular location">
    <subcellularLocation>
        <location evidence="1">Membrane</location>
        <topology evidence="1">Single-pass membrane protein</topology>
    </subcellularLocation>
</comment>
<dbReference type="KEGG" id="ppp:112281331"/>
<keyword evidence="5" id="KW-0677">Repeat</keyword>
<dbReference type="FunFam" id="3.80.10.10:FF:001357">
    <property type="entry name" value="Leucine-rich repeat protein kinase family protein"/>
    <property type="match status" value="1"/>
</dbReference>
<dbReference type="Gramene" id="Pp3c4_18780V3.1">
    <property type="protein sequence ID" value="Pp3c4_18780V3.1"/>
    <property type="gene ID" value="Pp3c4_18780"/>
</dbReference>
<keyword evidence="4 11" id="KW-0812">Transmembrane</keyword>
<dbReference type="PROSITE" id="PS50011">
    <property type="entry name" value="PROTEIN_KINASE_DOM"/>
    <property type="match status" value="1"/>
</dbReference>
<evidence type="ECO:0000256" key="6">
    <source>
        <dbReference type="ARBA" id="ARBA00022989"/>
    </source>
</evidence>
<dbReference type="Gramene" id="Pp3c4_18780V3.6">
    <property type="protein sequence ID" value="Pp3c4_18780V3.6"/>
    <property type="gene ID" value="Pp3c4_18780"/>
</dbReference>
<accession>A0A2K1KP37</accession>
<dbReference type="InterPro" id="IPR001611">
    <property type="entry name" value="Leu-rich_rpt"/>
</dbReference>
<dbReference type="STRING" id="3218.A0A2K1KP37"/>
<evidence type="ECO:0000256" key="9">
    <source>
        <dbReference type="ARBA" id="ARBA00048679"/>
    </source>
</evidence>
<dbReference type="InterPro" id="IPR024788">
    <property type="entry name" value="Malectin-like_Carb-bd_dom"/>
</dbReference>
<dbReference type="SMART" id="SM00220">
    <property type="entry name" value="S_TKc"/>
    <property type="match status" value="1"/>
</dbReference>
<dbReference type="RefSeq" id="XP_024373483.1">
    <property type="nucleotide sequence ID" value="XM_024517715.2"/>
</dbReference>
<sequence length="1010" mass="109949">MPEGSQKYRKTKLIHMSKKLEDWTERRSIQELRITCTSSSGAAALIRARVQFIKMGYLGFIVVLALLALNAQGTWGQVLDMISIDCGAARKYTDPVTTISWTPDDEYISAGQTVAAVPVTDGSYSELGSLRYFPEKREKFCYVVPIKPNSTYIIRSSYWYGNYDQTNTPPKFNIALDSTTLGFVDMSQFGDQTLQAEVVYRTKVSATTISYCLFKDSTSKGTPFISSLVFSQVPDGSYAYPRTLEGNFMILWQRRNYGGSVWIRYPDDVLDRLWAPWVESSPLTTISTLTPVTDSGYFAKPVSKVMQTAVTSPTLSPVVLPVNSGANDASAMEATLYFYFAELDASANATSRSFLLDSQPASPTLINPYNATEGAFRSSVWGYSKFSMTSNSVVTMTPAPGSINPPLMNALEIYLNRPDAVAGTNELDVAALEKIKVALSLTGWGGDPCLPVPLSWVLCSPVTATEAARVISVRLSRYNLTGIIPVEFAELTALQTLWLDNNKLVGNIPNLQKLQQLKSLHLNDNGLSGSIPDSLSFIPTLEELFLQNNNLTGTVPDALKNKSGLNLNINGNPVCGPTCSNPGPGSKSNVGLIAGVVGGVVGVLVVGGILLFCFCRKRQTTEGMGQKLPKSNSDPYKSGGKGKGKGKGGVSNFAVPDLSGTNGQGAKPFSHAEIKAATSNFSTQIGAGGFGPVYYGKLANGREVAVKVSDMNSRQGAAEFNNEVQLLSRVHHRNLVSLLGYCQEDGKQMLVYEYLHKGTVREHLWGSPLATKEPLDWKQRLDVSLNAAQGLEYLHTGCSPIIIHRDIKSSNILLTDKYVAKVADFGLSRLGPEESSGATHVSTVVKGTAGYLDPEFWSTNHLSERSDVFSFGVVLLEVLCGRQPINNGLPDKSQSNIVEWVRNSLLAGDIESILDPAVRDCHPNMDSVWKVAELAIQCVEPRGIHRPWMRDVVKELREAIVLEDGDSGALSEMDRSNNIGTSSTPAPYMEGNSDDVSLNFEHYRKGPQVR</sequence>
<reference evidence="13 15" key="2">
    <citation type="journal article" date="2018" name="Plant J.">
        <title>The Physcomitrella patens chromosome-scale assembly reveals moss genome structure and evolution.</title>
        <authorList>
            <person name="Lang D."/>
            <person name="Ullrich K.K."/>
            <person name="Murat F."/>
            <person name="Fuchs J."/>
            <person name="Jenkins J."/>
            <person name="Haas F.B."/>
            <person name="Piednoel M."/>
            <person name="Gundlach H."/>
            <person name="Van Bel M."/>
            <person name="Meyberg R."/>
            <person name="Vives C."/>
            <person name="Morata J."/>
            <person name="Symeonidi A."/>
            <person name="Hiss M."/>
            <person name="Muchero W."/>
            <person name="Kamisugi Y."/>
            <person name="Saleh O."/>
            <person name="Blanc G."/>
            <person name="Decker E.L."/>
            <person name="van Gessel N."/>
            <person name="Grimwood J."/>
            <person name="Hayes R.D."/>
            <person name="Graham S.W."/>
            <person name="Gunter L.E."/>
            <person name="McDaniel S.F."/>
            <person name="Hoernstein S.N.W."/>
            <person name="Larsson A."/>
            <person name="Li F.W."/>
            <person name="Perroud P.F."/>
            <person name="Phillips J."/>
            <person name="Ranjan P."/>
            <person name="Rokshar D.S."/>
            <person name="Rothfels C.J."/>
            <person name="Schneider L."/>
            <person name="Shu S."/>
            <person name="Stevenson D.W."/>
            <person name="Thummler F."/>
            <person name="Tillich M."/>
            <person name="Villarreal Aguilar J.C."/>
            <person name="Widiez T."/>
            <person name="Wong G.K."/>
            <person name="Wymore A."/>
            <person name="Zhang Y."/>
            <person name="Zimmer A.D."/>
            <person name="Quatrano R.S."/>
            <person name="Mayer K.F.X."/>
            <person name="Goodstein D."/>
            <person name="Casacuberta J.M."/>
            <person name="Vandepoele K."/>
            <person name="Reski R."/>
            <person name="Cuming A.C."/>
            <person name="Tuskan G.A."/>
            <person name="Maumus F."/>
            <person name="Salse J."/>
            <person name="Schmutz J."/>
            <person name="Rensing S.A."/>
        </authorList>
    </citation>
    <scope>NUCLEOTIDE SEQUENCE [LARGE SCALE GENOMIC DNA]</scope>
    <source>
        <strain evidence="14 15">cv. Gransden 2004</strain>
    </source>
</reference>
<dbReference type="Gramene" id="Pp3c4_18780V3.8">
    <property type="protein sequence ID" value="Pp3c4_18780V3.8"/>
    <property type="gene ID" value="Pp3c4_18780"/>
</dbReference>
<gene>
    <name evidence="14" type="primary">LOC112281331</name>
    <name evidence="13" type="ORF">PHYPA_006424</name>
</gene>
<dbReference type="GO" id="GO:0016020">
    <property type="term" value="C:membrane"/>
    <property type="evidence" value="ECO:0007669"/>
    <property type="project" value="UniProtKB-SubCell"/>
</dbReference>
<dbReference type="PANTHER" id="PTHR45631">
    <property type="entry name" value="OS07G0107800 PROTEIN-RELATED"/>
    <property type="match status" value="1"/>
</dbReference>
<evidence type="ECO:0000313" key="15">
    <source>
        <dbReference type="Proteomes" id="UP000006727"/>
    </source>
</evidence>
<dbReference type="GO" id="GO:0005524">
    <property type="term" value="F:ATP binding"/>
    <property type="evidence" value="ECO:0007669"/>
    <property type="project" value="InterPro"/>
</dbReference>
<proteinExistence type="predicted"/>
<dbReference type="GO" id="GO:0004672">
    <property type="term" value="F:protein kinase activity"/>
    <property type="evidence" value="ECO:0007669"/>
    <property type="project" value="InterPro"/>
</dbReference>
<keyword evidence="6 11" id="KW-1133">Transmembrane helix</keyword>
<evidence type="ECO:0000256" key="7">
    <source>
        <dbReference type="ARBA" id="ARBA00023136"/>
    </source>
</evidence>
<evidence type="ECO:0000256" key="5">
    <source>
        <dbReference type="ARBA" id="ARBA00022737"/>
    </source>
</evidence>
<evidence type="ECO:0000256" key="11">
    <source>
        <dbReference type="SAM" id="Phobius"/>
    </source>
</evidence>
<evidence type="ECO:0000256" key="2">
    <source>
        <dbReference type="ARBA" id="ARBA00012513"/>
    </source>
</evidence>